<dbReference type="STRING" id="1776384.GCA_900086585_02525"/>
<dbReference type="SMART" id="SM00345">
    <property type="entry name" value="HTH_GNTR"/>
    <property type="match status" value="1"/>
</dbReference>
<evidence type="ECO:0000259" key="4">
    <source>
        <dbReference type="PROSITE" id="PS50949"/>
    </source>
</evidence>
<dbReference type="AlphaFoldDB" id="A0A415E618"/>
<organism evidence="5 6">
    <name type="scientific">Emergencia timonensis</name>
    <dbReference type="NCBI Taxonomy" id="1776384"/>
    <lineage>
        <taxon>Bacteria</taxon>
        <taxon>Bacillati</taxon>
        <taxon>Bacillota</taxon>
        <taxon>Clostridia</taxon>
        <taxon>Peptostreptococcales</taxon>
        <taxon>Anaerovoracaceae</taxon>
        <taxon>Emergencia</taxon>
    </lineage>
</organism>
<dbReference type="SUPFAM" id="SSF48008">
    <property type="entry name" value="GntR ligand-binding domain-like"/>
    <property type="match status" value="1"/>
</dbReference>
<dbReference type="GO" id="GO:0043565">
    <property type="term" value="F:sequence-specific DNA binding"/>
    <property type="evidence" value="ECO:0007669"/>
    <property type="project" value="InterPro"/>
</dbReference>
<evidence type="ECO:0000313" key="5">
    <source>
        <dbReference type="EMBL" id="RHJ89227.1"/>
    </source>
</evidence>
<dbReference type="PROSITE" id="PS50949">
    <property type="entry name" value="HTH_GNTR"/>
    <property type="match status" value="1"/>
</dbReference>
<sequence length="218" mass="25648">MATILSVKEQTYQIIKEKILNQEYPAGARININELAEELGISNSPIREALSLLEQQGLVISNRSSGATVTTFTHRDQYELSQMYLFWIVESYRFCCETNKLEKLIKRAEEVLETQKIYFKSKDYKECAYYANLFERCIIETTGNKRMLAQYDSIFPVFFLGSIYFLEGKEEERRLGLAQHEEILAAMKAGRHSDVIEIFKKHYYKPMWDLRFQDDETE</sequence>
<evidence type="ECO:0000256" key="2">
    <source>
        <dbReference type="ARBA" id="ARBA00023125"/>
    </source>
</evidence>
<proteinExistence type="predicted"/>
<dbReference type="InterPro" id="IPR000485">
    <property type="entry name" value="AsnC-type_HTH_dom"/>
</dbReference>
<dbReference type="PANTHER" id="PTHR43537">
    <property type="entry name" value="TRANSCRIPTIONAL REGULATOR, GNTR FAMILY"/>
    <property type="match status" value="1"/>
</dbReference>
<keyword evidence="6" id="KW-1185">Reference proteome</keyword>
<dbReference type="CDD" id="cd07377">
    <property type="entry name" value="WHTH_GntR"/>
    <property type="match status" value="1"/>
</dbReference>
<dbReference type="InterPro" id="IPR036388">
    <property type="entry name" value="WH-like_DNA-bd_sf"/>
</dbReference>
<name>A0A415E618_9FIRM</name>
<dbReference type="GeneID" id="83004858"/>
<dbReference type="InterPro" id="IPR008920">
    <property type="entry name" value="TF_FadR/GntR_C"/>
</dbReference>
<protein>
    <submittedName>
        <fullName evidence="5">GntR family transcriptional regulator</fullName>
    </submittedName>
</protein>
<dbReference type="Pfam" id="PF00392">
    <property type="entry name" value="GntR"/>
    <property type="match status" value="1"/>
</dbReference>
<dbReference type="Pfam" id="PF07729">
    <property type="entry name" value="FCD"/>
    <property type="match status" value="1"/>
</dbReference>
<dbReference type="SUPFAM" id="SSF46785">
    <property type="entry name" value="Winged helix' DNA-binding domain"/>
    <property type="match status" value="1"/>
</dbReference>
<dbReference type="InterPro" id="IPR000524">
    <property type="entry name" value="Tscrpt_reg_HTH_GntR"/>
</dbReference>
<dbReference type="GO" id="GO:0003700">
    <property type="term" value="F:DNA-binding transcription factor activity"/>
    <property type="evidence" value="ECO:0007669"/>
    <property type="project" value="InterPro"/>
</dbReference>
<dbReference type="PANTHER" id="PTHR43537:SF24">
    <property type="entry name" value="GLUCONATE OPERON TRANSCRIPTIONAL REPRESSOR"/>
    <property type="match status" value="1"/>
</dbReference>
<reference evidence="5 6" key="1">
    <citation type="submission" date="2018-08" db="EMBL/GenBank/DDBJ databases">
        <title>A genome reference for cultivated species of the human gut microbiota.</title>
        <authorList>
            <person name="Zou Y."/>
            <person name="Xue W."/>
            <person name="Luo G."/>
        </authorList>
    </citation>
    <scope>NUCLEOTIDE SEQUENCE [LARGE SCALE GENOMIC DNA]</scope>
    <source>
        <strain evidence="5 6">AM07-24</strain>
    </source>
</reference>
<evidence type="ECO:0000313" key="6">
    <source>
        <dbReference type="Proteomes" id="UP000284841"/>
    </source>
</evidence>
<keyword evidence="2" id="KW-0238">DNA-binding</keyword>
<dbReference type="InterPro" id="IPR036390">
    <property type="entry name" value="WH_DNA-bd_sf"/>
</dbReference>
<dbReference type="OrthoDB" id="154206at2"/>
<keyword evidence="3" id="KW-0804">Transcription</keyword>
<dbReference type="RefSeq" id="WP_067539029.1">
    <property type="nucleotide sequence ID" value="NZ_AP025567.1"/>
</dbReference>
<feature type="domain" description="HTH gntR-type" evidence="4">
    <location>
        <begin position="5"/>
        <end position="72"/>
    </location>
</feature>
<dbReference type="PRINTS" id="PR00033">
    <property type="entry name" value="HTHASNC"/>
</dbReference>
<comment type="caution">
    <text evidence="5">The sequence shown here is derived from an EMBL/GenBank/DDBJ whole genome shotgun (WGS) entry which is preliminary data.</text>
</comment>
<gene>
    <name evidence="5" type="ORF">DW099_01240</name>
</gene>
<keyword evidence="1" id="KW-0805">Transcription regulation</keyword>
<dbReference type="InterPro" id="IPR011711">
    <property type="entry name" value="GntR_C"/>
</dbReference>
<dbReference type="SMR" id="A0A415E618"/>
<accession>A0A415E618</accession>
<dbReference type="Proteomes" id="UP000284841">
    <property type="component" value="Unassembled WGS sequence"/>
</dbReference>
<dbReference type="Gene3D" id="1.20.120.530">
    <property type="entry name" value="GntR ligand-binding domain-like"/>
    <property type="match status" value="1"/>
</dbReference>
<evidence type="ECO:0000256" key="1">
    <source>
        <dbReference type="ARBA" id="ARBA00023015"/>
    </source>
</evidence>
<dbReference type="Gene3D" id="1.10.10.10">
    <property type="entry name" value="Winged helix-like DNA-binding domain superfamily/Winged helix DNA-binding domain"/>
    <property type="match status" value="1"/>
</dbReference>
<dbReference type="EMBL" id="QRMS01000001">
    <property type="protein sequence ID" value="RHJ89227.1"/>
    <property type="molecule type" value="Genomic_DNA"/>
</dbReference>
<evidence type="ECO:0000256" key="3">
    <source>
        <dbReference type="ARBA" id="ARBA00023163"/>
    </source>
</evidence>